<reference evidence="5 6" key="1">
    <citation type="submission" date="2020-07" db="EMBL/GenBank/DDBJ databases">
        <title>Sequencing the genomes of 1000 actinobacteria strains.</title>
        <authorList>
            <person name="Klenk H.-P."/>
        </authorList>
    </citation>
    <scope>NUCLEOTIDE SEQUENCE [LARGE SCALE GENOMIC DNA]</scope>
    <source>
        <strain evidence="5 6">DSM 42178</strain>
    </source>
</reference>
<evidence type="ECO:0000259" key="4">
    <source>
        <dbReference type="Pfam" id="PF10432"/>
    </source>
</evidence>
<protein>
    <recommendedName>
        <fullName evidence="4">Bifunctional glucose-6-phosphate/mannose-6-phosphate isomerase C-terminal domain-containing protein</fullName>
    </recommendedName>
</protein>
<name>A0A852ZY45_9ACTN</name>
<dbReference type="GO" id="GO:1901135">
    <property type="term" value="P:carbohydrate derivative metabolic process"/>
    <property type="evidence" value="ECO:0007669"/>
    <property type="project" value="InterPro"/>
</dbReference>
<gene>
    <name evidence="5" type="ORF">FHU37_003103</name>
</gene>
<feature type="domain" description="Bifunctional glucose-6-phosphate/mannose-6-phosphate isomerase C-terminal" evidence="4">
    <location>
        <begin position="245"/>
        <end position="409"/>
    </location>
</feature>
<dbReference type="GO" id="GO:0004347">
    <property type="term" value="F:glucose-6-phosphate isomerase activity"/>
    <property type="evidence" value="ECO:0007669"/>
    <property type="project" value="InterPro"/>
</dbReference>
<comment type="caution">
    <text evidence="5">The sequence shown here is derived from an EMBL/GenBank/DDBJ whole genome shotgun (WGS) entry which is preliminary data.</text>
</comment>
<sequence length="411" mass="41766">MVFDEMLLDDGEAMRRSGAADRLRAIAGAGARLRAAVRAAEEGGLAALRPEGRPTTVLVAGDVPAARTVADTLAALATPSLQVLHLEPEPAAPPHPPTEPRWTLPGWAGAMQLLLVLSPHGDSDGLHALVDRAYARGCATVAVTRPGTDLARAVEWARGLTLPFVPQPGEPAPGTNDQHADTADATTAAAADPAAGTDLWALLGPALALAHRVGVLAAPPEALDGAAARLDEIATRCRPDAATWDNPAKTLAVELAGSVPLLWAAGPAAVPAAHRLATLLADQAAIPALAARLPEALTAHRGLLHGPRAARTGASGGAAAAADAEADFFRDRVTEPDRPAPHVVLLDPAGETATEEDAPNAIGPLARRHAEAAGAPIDVLTAAPGHPLERLAELLALAEFTATYAGIGTGS</sequence>
<dbReference type="Pfam" id="PF10432">
    <property type="entry name" value="bact-PGI_C"/>
    <property type="match status" value="1"/>
</dbReference>
<dbReference type="GO" id="GO:0097367">
    <property type="term" value="F:carbohydrate derivative binding"/>
    <property type="evidence" value="ECO:0007669"/>
    <property type="project" value="InterPro"/>
</dbReference>
<feature type="region of interest" description="Disordered" evidence="3">
    <location>
        <begin position="166"/>
        <end position="190"/>
    </location>
</feature>
<dbReference type="AlphaFoldDB" id="A0A852ZY45"/>
<proteinExistence type="inferred from homology"/>
<dbReference type="RefSeq" id="WP_179814786.1">
    <property type="nucleotide sequence ID" value="NZ_JACBZD010000001.1"/>
</dbReference>
<evidence type="ECO:0000256" key="1">
    <source>
        <dbReference type="ARBA" id="ARBA00010523"/>
    </source>
</evidence>
<evidence type="ECO:0000313" key="6">
    <source>
        <dbReference type="Proteomes" id="UP000567795"/>
    </source>
</evidence>
<keyword evidence="6" id="KW-1185">Reference proteome</keyword>
<dbReference type="SUPFAM" id="SSF53697">
    <property type="entry name" value="SIS domain"/>
    <property type="match status" value="1"/>
</dbReference>
<evidence type="ECO:0000256" key="2">
    <source>
        <dbReference type="ARBA" id="ARBA00023235"/>
    </source>
</evidence>
<evidence type="ECO:0000313" key="5">
    <source>
        <dbReference type="EMBL" id="NYI06160.1"/>
    </source>
</evidence>
<organism evidence="5 6">
    <name type="scientific">Allostreptomyces psammosilenae</name>
    <dbReference type="NCBI Taxonomy" id="1892865"/>
    <lineage>
        <taxon>Bacteria</taxon>
        <taxon>Bacillati</taxon>
        <taxon>Actinomycetota</taxon>
        <taxon>Actinomycetes</taxon>
        <taxon>Kitasatosporales</taxon>
        <taxon>Streptomycetaceae</taxon>
        <taxon>Allostreptomyces</taxon>
    </lineage>
</organism>
<dbReference type="InterPro" id="IPR046348">
    <property type="entry name" value="SIS_dom_sf"/>
</dbReference>
<dbReference type="GO" id="GO:0005975">
    <property type="term" value="P:carbohydrate metabolic process"/>
    <property type="evidence" value="ECO:0007669"/>
    <property type="project" value="InterPro"/>
</dbReference>
<dbReference type="Proteomes" id="UP000567795">
    <property type="component" value="Unassembled WGS sequence"/>
</dbReference>
<evidence type="ECO:0000256" key="3">
    <source>
        <dbReference type="SAM" id="MobiDB-lite"/>
    </source>
</evidence>
<comment type="similarity">
    <text evidence="1">Belongs to the PGI/PMI family.</text>
</comment>
<keyword evidence="2" id="KW-0413">Isomerase</keyword>
<dbReference type="Gene3D" id="3.40.50.10490">
    <property type="entry name" value="Glucose-6-phosphate isomerase like protein, domain 1"/>
    <property type="match status" value="1"/>
</dbReference>
<accession>A0A852ZY45</accession>
<dbReference type="EMBL" id="JACBZD010000001">
    <property type="protein sequence ID" value="NYI06160.1"/>
    <property type="molecule type" value="Genomic_DNA"/>
</dbReference>
<dbReference type="InterPro" id="IPR019490">
    <property type="entry name" value="Glu6P/Mann6P_isomerase_C"/>
</dbReference>
<dbReference type="GO" id="GO:0004476">
    <property type="term" value="F:mannose-6-phosphate isomerase activity"/>
    <property type="evidence" value="ECO:0007669"/>
    <property type="project" value="InterPro"/>
</dbReference>